<keyword evidence="2" id="KW-0812">Transmembrane</keyword>
<reference evidence="5 6" key="1">
    <citation type="submission" date="2015-08" db="EMBL/GenBank/DDBJ databases">
        <title>Next Generation Sequencing and Analysis of the Genome of Puccinia sorghi L Schw, the Causal Agent of Maize Common Rust.</title>
        <authorList>
            <person name="Rochi L."/>
            <person name="Burguener G."/>
            <person name="Darino M."/>
            <person name="Turjanski A."/>
            <person name="Kreff E."/>
            <person name="Dieguez M.J."/>
            <person name="Sacco F."/>
        </authorList>
    </citation>
    <scope>NUCLEOTIDE SEQUENCE [LARGE SCALE GENOMIC DNA]</scope>
    <source>
        <strain evidence="5 6">RO10H11247</strain>
    </source>
</reference>
<gene>
    <name evidence="5" type="ORF">VP01_1459g2</name>
</gene>
<evidence type="ECO:0000256" key="2">
    <source>
        <dbReference type="SAM" id="Phobius"/>
    </source>
</evidence>
<dbReference type="Pfam" id="PF11707">
    <property type="entry name" value="Npa1"/>
    <property type="match status" value="1"/>
</dbReference>
<feature type="compositionally biased region" description="Polar residues" evidence="1">
    <location>
        <begin position="583"/>
        <end position="594"/>
    </location>
</feature>
<comment type="caution">
    <text evidence="5">The sequence shown here is derived from an EMBL/GenBank/DDBJ whole genome shotgun (WGS) entry which is preliminary data.</text>
</comment>
<dbReference type="Pfam" id="PF16201">
    <property type="entry name" value="NopRA1"/>
    <property type="match status" value="1"/>
</dbReference>
<dbReference type="VEuPathDB" id="FungiDB:VP01_1459g2"/>
<evidence type="ECO:0000259" key="3">
    <source>
        <dbReference type="Pfam" id="PF11707"/>
    </source>
</evidence>
<feature type="region of interest" description="Disordered" evidence="1">
    <location>
        <begin position="568"/>
        <end position="594"/>
    </location>
</feature>
<dbReference type="InterPro" id="IPR039844">
    <property type="entry name" value="URB1"/>
</dbReference>
<feature type="domain" description="URB1 C-terminal" evidence="4">
    <location>
        <begin position="1656"/>
        <end position="1866"/>
    </location>
</feature>
<keyword evidence="2" id="KW-0472">Membrane</keyword>
<dbReference type="InterPro" id="IPR021714">
    <property type="entry name" value="URB1_N"/>
</dbReference>
<proteinExistence type="predicted"/>
<dbReference type="InterPro" id="IPR032436">
    <property type="entry name" value="URB1_C"/>
</dbReference>
<evidence type="ECO:0000313" key="6">
    <source>
        <dbReference type="Proteomes" id="UP000037035"/>
    </source>
</evidence>
<dbReference type="GO" id="GO:0000463">
    <property type="term" value="P:maturation of LSU-rRNA from tricistronic rRNA transcript (SSU-rRNA, 5.8S rRNA, LSU-rRNA)"/>
    <property type="evidence" value="ECO:0007669"/>
    <property type="project" value="TreeGrafter"/>
</dbReference>
<evidence type="ECO:0000256" key="1">
    <source>
        <dbReference type="SAM" id="MobiDB-lite"/>
    </source>
</evidence>
<accession>A0A0L6VJV9</accession>
<dbReference type="OrthoDB" id="72892at2759"/>
<keyword evidence="2" id="KW-1133">Transmembrane helix</keyword>
<dbReference type="Proteomes" id="UP000037035">
    <property type="component" value="Unassembled WGS sequence"/>
</dbReference>
<evidence type="ECO:0000313" key="5">
    <source>
        <dbReference type="EMBL" id="KNZ61053.1"/>
    </source>
</evidence>
<feature type="compositionally biased region" description="Polar residues" evidence="1">
    <location>
        <begin position="205"/>
        <end position="214"/>
    </location>
</feature>
<protein>
    <recommendedName>
        <fullName evidence="7">Nucleolar pre-ribosomal-associated protein 1 C-terminal domain-containing protein</fullName>
    </recommendedName>
</protein>
<dbReference type="PANTHER" id="PTHR13500">
    <property type="entry name" value="NUCLEOLAR PRERIBOSOMAL-ASSOCIATED PROTEIN 1"/>
    <property type="match status" value="1"/>
</dbReference>
<dbReference type="GO" id="GO:0000466">
    <property type="term" value="P:maturation of 5.8S rRNA from tricistronic rRNA transcript (SSU-rRNA, 5.8S rRNA, LSU-rRNA)"/>
    <property type="evidence" value="ECO:0007669"/>
    <property type="project" value="TreeGrafter"/>
</dbReference>
<sequence>MAHAFNSGAQVIAGLKAQEPAKIGSGGLNSTVSLVFGQEVDLTLHRPHDLALVQLRQLCSTKPIPAVVLDYLQLEPAADSIFQVLNVAREANSIHLLANSLYTLSYLISRSPTSPFETRHAVDGSRIITHLVQNHSKSIHRCFAPGRTEATLACLTLLISCVCWNEGACAKIVISELRWDQKTVARLLQTRQTVTSPQGDPLPNQKGNRSATKSSKLKGHLHNVDIRTLMLRLIFSVVSNAELRSSSKQELWKTKGLAEGVLKGLSLDPYETVAFVLGNLWENLKSRHTSNAGNHNHNAFIHHSGWDMFDRNAITTLVQLLERDDSVKDIQTTKLDSAETVANMVERFLTQLAIYLASSVSTDLFQHQANSRLPSYHILLNLIKFLSPTKSMRRWRLTLQILESVPSLCFSLWRTASPPSEPSTSIAWMSSVGFATKVASMPFMLSLGATTCSPMSDNVNNLTSTAKNLLAQCIPTPLNRAWFTKALQHSDALVSFSSLVLLLTGLKKARNISYQLKAAVHSTTLDHSGTTSDLWSKLLLAFQQSLQATLPDSQVLIAILRTASRRENEQTGASVDPPEASMDESQSNAAATIQQENDTSGNIVSFCALAVLLMYHGLIPQTMCNVNFDYTKLIPTFFKLNLNEEFNESQSGSLVAIHQLLSPIAYLCQSRTLLLVGHSALTNPTQPSPALVKVLLLLSSFPTLDAYTDCDLGAHTPLLIKDIAQETLQSICKSIVPHLRDDKEYEELCIWISALSELRRIGDCVTPLIFFLEDCLRACLRHPLKYLQISEERRRSPQSGSNLRPTTLTSALLVKVKAITKGASTSSTNPSRVALISLVIKFLNLYLFMLLSTSHRTRPITIVHDISSQLGDIFSMALGNPVETPSTYPYYFGDTIIKVLRSATQKLTFTEASYQKSITWPSYLTESIFSSQVAALNSMYASFCAMTKAEKPSKKSVTFMNPSSITTSTSLGETVRQSRNHRLAFIQFMTRAVEVEESTFTDSSHQLPNGSLGNVEQLDYEAKASNIKVLVGLISKSIIDRPFEVECFLEEMLHFSQSVVGKRDFELLLDILRASCAGLEKPNHEKIKVLIRYSDLIIDSASYSLKIAFLLELTIEKTADSLFQCVDYLFPLIGATQQTKLLVALFSSMNPGLLDNIHINLIVKLVNLTAGLPPHEQHNLLDQLSVDPIIQVLCALSNMRNCNVATDLLLEIIERYPDPSTHPADKPQPWSTYCLEVLGACSPEQPDYGTKLRITSYFTRKDQNIASAAVAWLSKTPIDQLKLVWDGAVCLLVACLEALPPDKSCSSSLLPLGKHRLDELIITIGSCLFPVYPQTSASALPDRRETRLLAFQALQLLQTSAESCVGQLLADQIQQTGVIPAYSQALDFLSTCKSSHVSAYIDRCFCWLVRRFAEDESCSEDTVELVESLHKFLRQQPAEYTLSSHLVNPVLTAALDRLIDSGCVMQLMDLVVRHTKLGEVNVLKHVRATVESRNFRSLMRSSHQDQGKQDALVMSVINQLVMSYPIVAIQASLSKTLIPFYGGTMSRKDRLIFQIFRIEDLWSQTSEMNEVVLAWQPIIGNRVATNKPLDLVALLDSKMVEATSVWVLSRRDPDRLSSFPEYYDPSFLLALLLRMIQQEETLTISTWHSIARSGLLGLAMCALSSANTAWRFLGDRCLSKSYERLKVLDHTDASEILLPLEHFRYLHVANEETGKIMNIPPLITLFLSRCLSLFCTAPESALHQPLSKFLLQRAVIDAKDVPMLYSLLYSSADIPSEGHIWLMQMLQDGLCTTVDWKIMNHRQTFEILITLVHSSNRRTAPKLRHILLKVRSQSSSYFELMRRLINLLRKAVSHNQACIKLISKPGVMKVLEQLKPCSRREWKGVIEILQEVASRLPLFHKAISRECVEDIIQLLSHFKSRIHSFSIQSDRWRSFSFTDSFVNFLFFLLASLVASLLVVLRSLLISASFWMGEFHAQIIHDQRESDRLILLKFNHLCLSLSASNQSNFSLPHKNLILEIRARISYLLQL</sequence>
<name>A0A0L6VJV9_9BASI</name>
<feature type="domain" description="URB1 N-terminal" evidence="3">
    <location>
        <begin position="79"/>
        <end position="430"/>
    </location>
</feature>
<organism evidence="5 6">
    <name type="scientific">Puccinia sorghi</name>
    <dbReference type="NCBI Taxonomy" id="27349"/>
    <lineage>
        <taxon>Eukaryota</taxon>
        <taxon>Fungi</taxon>
        <taxon>Dikarya</taxon>
        <taxon>Basidiomycota</taxon>
        <taxon>Pucciniomycotina</taxon>
        <taxon>Pucciniomycetes</taxon>
        <taxon>Pucciniales</taxon>
        <taxon>Pucciniaceae</taxon>
        <taxon>Puccinia</taxon>
    </lineage>
</organism>
<feature type="region of interest" description="Disordered" evidence="1">
    <location>
        <begin position="192"/>
        <end position="216"/>
    </location>
</feature>
<evidence type="ECO:0000259" key="4">
    <source>
        <dbReference type="Pfam" id="PF16201"/>
    </source>
</evidence>
<keyword evidence="6" id="KW-1185">Reference proteome</keyword>
<feature type="transmembrane region" description="Helical" evidence="2">
    <location>
        <begin position="1941"/>
        <end position="1964"/>
    </location>
</feature>
<dbReference type="PANTHER" id="PTHR13500:SF0">
    <property type="entry name" value="NUCLEOLAR PRE-RIBOSOMAL-ASSOCIATED PROTEIN 1"/>
    <property type="match status" value="1"/>
</dbReference>
<evidence type="ECO:0008006" key="7">
    <source>
        <dbReference type="Google" id="ProtNLM"/>
    </source>
</evidence>
<dbReference type="GO" id="GO:0005730">
    <property type="term" value="C:nucleolus"/>
    <property type="evidence" value="ECO:0007669"/>
    <property type="project" value="TreeGrafter"/>
</dbReference>
<dbReference type="EMBL" id="LAVV01005109">
    <property type="protein sequence ID" value="KNZ61053.1"/>
    <property type="molecule type" value="Genomic_DNA"/>
</dbReference>
<dbReference type="STRING" id="27349.A0A0L6VJV9"/>